<dbReference type="Pfam" id="PF00646">
    <property type="entry name" value="F-box"/>
    <property type="match status" value="1"/>
</dbReference>
<feature type="region of interest" description="Disordered" evidence="1">
    <location>
        <begin position="1"/>
        <end position="57"/>
    </location>
</feature>
<reference evidence="3" key="1">
    <citation type="submission" date="2023-06" db="EMBL/GenBank/DDBJ databases">
        <authorList>
            <consortium name="Lawrence Berkeley National Laboratory"/>
            <person name="Ahrendt S."/>
            <person name="Sahu N."/>
            <person name="Indic B."/>
            <person name="Wong-Bajracharya J."/>
            <person name="Merenyi Z."/>
            <person name="Ke H.-M."/>
            <person name="Monk M."/>
            <person name="Kocsube S."/>
            <person name="Drula E."/>
            <person name="Lipzen A."/>
            <person name="Balint B."/>
            <person name="Henrissat B."/>
            <person name="Andreopoulos B."/>
            <person name="Martin F.M."/>
            <person name="Harder C.B."/>
            <person name="Rigling D."/>
            <person name="Ford K.L."/>
            <person name="Foster G.D."/>
            <person name="Pangilinan J."/>
            <person name="Papanicolaou A."/>
            <person name="Barry K."/>
            <person name="LaButti K."/>
            <person name="Viragh M."/>
            <person name="Koriabine M."/>
            <person name="Yan M."/>
            <person name="Riley R."/>
            <person name="Champramary S."/>
            <person name="Plett K.L."/>
            <person name="Tsai I.J."/>
            <person name="Slot J."/>
            <person name="Sipos G."/>
            <person name="Plett J."/>
            <person name="Nagy L.G."/>
            <person name="Grigoriev I.V."/>
        </authorList>
    </citation>
    <scope>NUCLEOTIDE SEQUENCE</scope>
    <source>
        <strain evidence="3">ICMP 16352</strain>
    </source>
</reference>
<evidence type="ECO:0000313" key="4">
    <source>
        <dbReference type="Proteomes" id="UP001175227"/>
    </source>
</evidence>
<dbReference type="SMART" id="SM00256">
    <property type="entry name" value="FBOX"/>
    <property type="match status" value="1"/>
</dbReference>
<dbReference type="SUPFAM" id="SSF81383">
    <property type="entry name" value="F-box domain"/>
    <property type="match status" value="1"/>
</dbReference>
<name>A0AA39PLB2_9AGAR</name>
<feature type="domain" description="F-box" evidence="2">
    <location>
        <begin position="80"/>
        <end position="129"/>
    </location>
</feature>
<accession>A0AA39PLB2</accession>
<dbReference type="InterPro" id="IPR001810">
    <property type="entry name" value="F-box_dom"/>
</dbReference>
<dbReference type="PROSITE" id="PS50181">
    <property type="entry name" value="FBOX"/>
    <property type="match status" value="1"/>
</dbReference>
<evidence type="ECO:0000259" key="2">
    <source>
        <dbReference type="PROSITE" id="PS50181"/>
    </source>
</evidence>
<keyword evidence="4" id="KW-1185">Reference proteome</keyword>
<dbReference type="EMBL" id="JAUEPR010000004">
    <property type="protein sequence ID" value="KAK0486422.1"/>
    <property type="molecule type" value="Genomic_DNA"/>
</dbReference>
<evidence type="ECO:0000256" key="1">
    <source>
        <dbReference type="SAM" id="MobiDB-lite"/>
    </source>
</evidence>
<dbReference type="InterPro" id="IPR036047">
    <property type="entry name" value="F-box-like_dom_sf"/>
</dbReference>
<dbReference type="AlphaFoldDB" id="A0AA39PLB2"/>
<sequence>MNSGSASRRLSRSTRSRVLPRLPSPTFPCLLASNIHHPSERSMPPPRKYRKAVDDKSEENIPVKDAVRTAKGGRRSAGKLSAFVELPLDILLEVFGLLNPLDLLRLARLSKDFRKVLMSKSTICAWKSARSNLEGFPGPYPGMSEPAWVNLAFMPECHYCTKTVRHPDMFLKTRLCPSCAKTRLVGREELMNGAPRSEEELIPIVFKLIPTHFTTYQRQRHRHLDLFALRSEYDAIQSQISAASDDELVQLELERSAFMIEHRKHAAICTEWHDQRVSDRQDEIDELKMNRKLAIYDKLKELGYEEDIKSVRYPDRFAEHALVKKNSPLTDRAWANIKSEMVGWAESMRVKRLAREREALINTRKSIAVTILRGYKNESTNYPLKHIFPTIADFCTFPPVREVLELPSEVVVNAQSFSEVLPQIPHLFRRWRSHVRGMLSQFILGPPSQTPPEDRLTPLKLARNVLICKSCSIFPHSSQRHRDAEDGDEYELAPLFYPQMFSHACTSLGYKRSSVTDETSNLVHEPWRWRTPWDTTWLAKNEKFKAIVETTIRMVELDPSTATVQDMDDADVRFKCLLCENEPIARYSELFILYNWREYAQHIFERHFWDSGRFSRHVEIFLSSVDIPPTYYNIRPTGTTVWNCVHCHDLPTERLGGYRGTGPRKVIDHVMIAHDIQEPQLDQDYYVAYGTPASAREGQMVTMHIAFGDLTADKYPCHLLDSYRGIWGEFDSGSDMESDSEFDTDSDG</sequence>
<dbReference type="Proteomes" id="UP001175227">
    <property type="component" value="Unassembled WGS sequence"/>
</dbReference>
<proteinExistence type="predicted"/>
<protein>
    <recommendedName>
        <fullName evidence="2">F-box domain-containing protein</fullName>
    </recommendedName>
</protein>
<organism evidence="3 4">
    <name type="scientific">Armillaria novae-zelandiae</name>
    <dbReference type="NCBI Taxonomy" id="153914"/>
    <lineage>
        <taxon>Eukaryota</taxon>
        <taxon>Fungi</taxon>
        <taxon>Dikarya</taxon>
        <taxon>Basidiomycota</taxon>
        <taxon>Agaricomycotina</taxon>
        <taxon>Agaricomycetes</taxon>
        <taxon>Agaricomycetidae</taxon>
        <taxon>Agaricales</taxon>
        <taxon>Marasmiineae</taxon>
        <taxon>Physalacriaceae</taxon>
        <taxon>Armillaria</taxon>
    </lineage>
</organism>
<comment type="caution">
    <text evidence="3">The sequence shown here is derived from an EMBL/GenBank/DDBJ whole genome shotgun (WGS) entry which is preliminary data.</text>
</comment>
<evidence type="ECO:0000313" key="3">
    <source>
        <dbReference type="EMBL" id="KAK0486422.1"/>
    </source>
</evidence>
<gene>
    <name evidence="3" type="ORF">IW261DRAFT_797049</name>
</gene>